<evidence type="ECO:0000259" key="2">
    <source>
        <dbReference type="Pfam" id="PF21388"/>
    </source>
</evidence>
<comment type="caution">
    <text evidence="3">The sequence shown here is derived from an EMBL/GenBank/DDBJ whole genome shotgun (WGS) entry which is preliminary data.</text>
</comment>
<protein>
    <submittedName>
        <fullName evidence="3">SPAT2 protein</fullName>
    </submittedName>
</protein>
<evidence type="ECO:0000313" key="4">
    <source>
        <dbReference type="Proteomes" id="UP000653271"/>
    </source>
</evidence>
<accession>A0A850WUW8</accession>
<dbReference type="Gene3D" id="1.20.58.2190">
    <property type="match status" value="1"/>
</dbReference>
<feature type="domain" description="Spermatogenesis-associated protein 2 PUB-like" evidence="2">
    <location>
        <begin position="20"/>
        <end position="126"/>
    </location>
</feature>
<dbReference type="Pfam" id="PF21388">
    <property type="entry name" value="SPATA2_PUB-like"/>
    <property type="match status" value="1"/>
</dbReference>
<dbReference type="InterPro" id="IPR048839">
    <property type="entry name" value="SPATA2_PUB-like"/>
</dbReference>
<dbReference type="AlphaFoldDB" id="A0A850WUW8"/>
<name>A0A850WUW8_PIACA</name>
<dbReference type="Proteomes" id="UP000653271">
    <property type="component" value="Unassembled WGS sequence"/>
</dbReference>
<proteinExistence type="inferred from homology"/>
<comment type="similarity">
    <text evidence="1">Belongs to the SPATA2 family.</text>
</comment>
<organism evidence="3 4">
    <name type="scientific">Piaya cayana</name>
    <name type="common">Common squirrel cuckoo</name>
    <dbReference type="NCBI Taxonomy" id="33601"/>
    <lineage>
        <taxon>Eukaryota</taxon>
        <taxon>Metazoa</taxon>
        <taxon>Chordata</taxon>
        <taxon>Craniata</taxon>
        <taxon>Vertebrata</taxon>
        <taxon>Euteleostomi</taxon>
        <taxon>Archelosauria</taxon>
        <taxon>Archosauria</taxon>
        <taxon>Dinosauria</taxon>
        <taxon>Saurischia</taxon>
        <taxon>Theropoda</taxon>
        <taxon>Coelurosauria</taxon>
        <taxon>Aves</taxon>
        <taxon>Neognathae</taxon>
        <taxon>Neoaves</taxon>
        <taxon>Otidimorphae</taxon>
        <taxon>Cuculiformes</taxon>
        <taxon>Coccyzidae</taxon>
        <taxon>Piaya</taxon>
    </lineage>
</organism>
<sequence>RRRGGQGGSLGLRGPVRPGLLGALRRLELLCVNLLLQPWRPEIKSVKTFTGNFVYYIQSVLPDDIVKTVLEKIGYVATTATEFSLVKKRNYEETKQTAFEIFLARIECETILQMTDEENHGSLEKAVQKKAQMHQHYGDKDEEDLTAQREDAGNLENEENCETSLCLATQQKCSTNSDTSFEAAGNWKIK</sequence>
<dbReference type="GO" id="GO:0005737">
    <property type="term" value="C:cytoplasm"/>
    <property type="evidence" value="ECO:0007669"/>
    <property type="project" value="TreeGrafter"/>
</dbReference>
<keyword evidence="4" id="KW-1185">Reference proteome</keyword>
<evidence type="ECO:0000256" key="1">
    <source>
        <dbReference type="ARBA" id="ARBA00038142"/>
    </source>
</evidence>
<dbReference type="PANTHER" id="PTHR15326">
    <property type="entry name" value="SPERMATOGENESIS-ASSOCIATED PROTEIN 2/TAMOZHENNIC"/>
    <property type="match status" value="1"/>
</dbReference>
<dbReference type="PANTHER" id="PTHR15326:SF9">
    <property type="entry name" value="SPERMATOGENESIS-ASSOCIATED PROTEIN 2"/>
    <property type="match status" value="1"/>
</dbReference>
<evidence type="ECO:0000313" key="3">
    <source>
        <dbReference type="EMBL" id="NWH72031.1"/>
    </source>
</evidence>
<feature type="non-terminal residue" evidence="3">
    <location>
        <position position="1"/>
    </location>
</feature>
<gene>
    <name evidence="3" type="primary">Spata2_1</name>
    <name evidence="3" type="ORF">PIACAY_R13351</name>
</gene>
<feature type="non-terminal residue" evidence="3">
    <location>
        <position position="190"/>
    </location>
</feature>
<dbReference type="EMBL" id="WAAB01005631">
    <property type="protein sequence ID" value="NWH72031.1"/>
    <property type="molecule type" value="Genomic_DNA"/>
</dbReference>
<dbReference type="OrthoDB" id="9837000at2759"/>
<reference evidence="3" key="1">
    <citation type="submission" date="2019-09" db="EMBL/GenBank/DDBJ databases">
        <title>Bird 10,000 Genomes (B10K) Project - Family phase.</title>
        <authorList>
            <person name="Zhang G."/>
        </authorList>
    </citation>
    <scope>NUCLEOTIDE SEQUENCE</scope>
    <source>
        <strain evidence="3">B10K-DU-008-47</strain>
        <tissue evidence="3">Mixed tissue sample</tissue>
    </source>
</reference>